<keyword evidence="2" id="KW-1133">Transmembrane helix</keyword>
<dbReference type="HOGENOM" id="CLU_502644_0_0_1"/>
<reference evidence="3 4" key="1">
    <citation type="submission" date="2014-06" db="EMBL/GenBank/DDBJ databases">
        <title>Evolutionary Origins and Diversification of the Mycorrhizal Mutualists.</title>
        <authorList>
            <consortium name="DOE Joint Genome Institute"/>
            <consortium name="Mycorrhizal Genomics Consortium"/>
            <person name="Kohler A."/>
            <person name="Kuo A."/>
            <person name="Nagy L.G."/>
            <person name="Floudas D."/>
            <person name="Copeland A."/>
            <person name="Barry K.W."/>
            <person name="Cichocki N."/>
            <person name="Veneault-Fourrey C."/>
            <person name="LaButti K."/>
            <person name="Lindquist E.A."/>
            <person name="Lipzen A."/>
            <person name="Lundell T."/>
            <person name="Morin E."/>
            <person name="Murat C."/>
            <person name="Riley R."/>
            <person name="Ohm R."/>
            <person name="Sun H."/>
            <person name="Tunlid A."/>
            <person name="Henrissat B."/>
            <person name="Grigoriev I.V."/>
            <person name="Hibbett D.S."/>
            <person name="Martin F."/>
        </authorList>
    </citation>
    <scope>NUCLEOTIDE SEQUENCE [LARGE SCALE GENOMIC DNA]</scope>
    <source>
        <strain evidence="3 4">SS14</strain>
    </source>
</reference>
<sequence length="542" mass="61770">MERDAVLFEWGEVSFEGWKDAVKIDVKRPTSFRPRRLPGFERKPVKVDDVPIPTSARPCSLDERTKVSDYDDNDDGGYVEWERARRAVWVKRGEELEKKLGELRKWEPEEGLSNAAHEEHMWLWMEKIYGAFGVGGGLNFSEALHQEKAAHRHSPANTPPPPPPPYLIQAECLTDATNSALFEGKRRYADSVLRSEECLEVWTTNAMLTETLLIPFYVYAASCVILYVQLIVYLALSRSRKPSSAIMVINWRLTMSVFRDSAVHLKQVEQVYEWLWRVRGLLYVCKNDGCFALFALALHTFVSTKDDETVEYPGTIIPYAWVKHAIPATYSLATSSQHPIDASDKFLWTKLGLFTVIAAAIPLEPMPEPDLELTVSWLSMLTCTYMDPIAFAAAVLSSDLLTFVCTRVFVHTTALLAQLIFEHSLRIRMKAEVEKDDDAKYSESLLTSNLEPIRVSDGRDFLAVVWLYMTVSTYATYALIMYEELNGVLWYDCLRYVPKPTRKDLLFRSLNHPDTYSDAEMFPTLPLRSGIIAVKETSSSNI</sequence>
<name>A0A0C9VM74_SPHS4</name>
<proteinExistence type="predicted"/>
<dbReference type="Proteomes" id="UP000054279">
    <property type="component" value="Unassembled WGS sequence"/>
</dbReference>
<feature type="transmembrane region" description="Helical" evidence="2">
    <location>
        <begin position="461"/>
        <end position="482"/>
    </location>
</feature>
<keyword evidence="2" id="KW-0812">Transmembrane</keyword>
<evidence type="ECO:0000313" key="4">
    <source>
        <dbReference type="Proteomes" id="UP000054279"/>
    </source>
</evidence>
<gene>
    <name evidence="3" type="ORF">M422DRAFT_258141</name>
</gene>
<evidence type="ECO:0000256" key="2">
    <source>
        <dbReference type="SAM" id="Phobius"/>
    </source>
</evidence>
<feature type="transmembrane region" description="Helical" evidence="2">
    <location>
        <begin position="400"/>
        <end position="421"/>
    </location>
</feature>
<feature type="region of interest" description="Disordered" evidence="1">
    <location>
        <begin position="48"/>
        <end position="68"/>
    </location>
</feature>
<keyword evidence="2" id="KW-0472">Membrane</keyword>
<protein>
    <submittedName>
        <fullName evidence="3">Uncharacterized protein</fullName>
    </submittedName>
</protein>
<feature type="transmembrane region" description="Helical" evidence="2">
    <location>
        <begin position="346"/>
        <end position="363"/>
    </location>
</feature>
<dbReference type="EMBL" id="KN837155">
    <property type="protein sequence ID" value="KIJ38990.1"/>
    <property type="molecule type" value="Genomic_DNA"/>
</dbReference>
<keyword evidence="4" id="KW-1185">Reference proteome</keyword>
<organism evidence="3 4">
    <name type="scientific">Sphaerobolus stellatus (strain SS14)</name>
    <dbReference type="NCBI Taxonomy" id="990650"/>
    <lineage>
        <taxon>Eukaryota</taxon>
        <taxon>Fungi</taxon>
        <taxon>Dikarya</taxon>
        <taxon>Basidiomycota</taxon>
        <taxon>Agaricomycotina</taxon>
        <taxon>Agaricomycetes</taxon>
        <taxon>Phallomycetidae</taxon>
        <taxon>Geastrales</taxon>
        <taxon>Sphaerobolaceae</taxon>
        <taxon>Sphaerobolus</taxon>
    </lineage>
</organism>
<evidence type="ECO:0000313" key="3">
    <source>
        <dbReference type="EMBL" id="KIJ38990.1"/>
    </source>
</evidence>
<accession>A0A0C9VM74</accession>
<dbReference type="AlphaFoldDB" id="A0A0C9VM74"/>
<feature type="transmembrane region" description="Helical" evidence="2">
    <location>
        <begin position="216"/>
        <end position="236"/>
    </location>
</feature>
<evidence type="ECO:0000256" key="1">
    <source>
        <dbReference type="SAM" id="MobiDB-lite"/>
    </source>
</evidence>